<dbReference type="InterPro" id="IPR013087">
    <property type="entry name" value="Znf_C2H2_type"/>
</dbReference>
<keyword evidence="1" id="KW-0863">Zinc-finger</keyword>
<evidence type="ECO:0000256" key="1">
    <source>
        <dbReference type="PROSITE-ProRule" id="PRU00042"/>
    </source>
</evidence>
<dbReference type="PROSITE" id="PS00028">
    <property type="entry name" value="ZINC_FINGER_C2H2_1"/>
    <property type="match status" value="1"/>
</dbReference>
<dbReference type="SMART" id="SM00355">
    <property type="entry name" value="ZnF_C2H2"/>
    <property type="match status" value="2"/>
</dbReference>
<evidence type="ECO:0000313" key="5">
    <source>
        <dbReference type="EMBL" id="CAF1596512.1"/>
    </source>
</evidence>
<evidence type="ECO:0000313" key="6">
    <source>
        <dbReference type="Proteomes" id="UP000663828"/>
    </source>
</evidence>
<feature type="region of interest" description="Disordered" evidence="2">
    <location>
        <begin position="32"/>
        <end position="55"/>
    </location>
</feature>
<protein>
    <recommendedName>
        <fullName evidence="3">C2H2-type domain-containing protein</fullName>
    </recommendedName>
</protein>
<proteinExistence type="predicted"/>
<accession>A0A813R4M3</accession>
<dbReference type="GO" id="GO:0008270">
    <property type="term" value="F:zinc ion binding"/>
    <property type="evidence" value="ECO:0007669"/>
    <property type="project" value="UniProtKB-KW"/>
</dbReference>
<dbReference type="GO" id="GO:0003676">
    <property type="term" value="F:nucleic acid binding"/>
    <property type="evidence" value="ECO:0007669"/>
    <property type="project" value="InterPro"/>
</dbReference>
<dbReference type="Pfam" id="PF12874">
    <property type="entry name" value="zf-met"/>
    <property type="match status" value="2"/>
</dbReference>
<feature type="compositionally biased region" description="Low complexity" evidence="2">
    <location>
        <begin position="43"/>
        <end position="55"/>
    </location>
</feature>
<gene>
    <name evidence="4" type="ORF">EDS130_LOCUS3566</name>
    <name evidence="5" type="ORF">XAT740_LOCUS47172</name>
</gene>
<evidence type="ECO:0000259" key="3">
    <source>
        <dbReference type="PROSITE" id="PS50157"/>
    </source>
</evidence>
<organism evidence="4 7">
    <name type="scientific">Adineta ricciae</name>
    <name type="common">Rotifer</name>
    <dbReference type="NCBI Taxonomy" id="249248"/>
    <lineage>
        <taxon>Eukaryota</taxon>
        <taxon>Metazoa</taxon>
        <taxon>Spiralia</taxon>
        <taxon>Gnathifera</taxon>
        <taxon>Rotifera</taxon>
        <taxon>Eurotatoria</taxon>
        <taxon>Bdelloidea</taxon>
        <taxon>Adinetida</taxon>
        <taxon>Adinetidae</taxon>
        <taxon>Adineta</taxon>
    </lineage>
</organism>
<evidence type="ECO:0000313" key="7">
    <source>
        <dbReference type="Proteomes" id="UP000663852"/>
    </source>
</evidence>
<dbReference type="AlphaFoldDB" id="A0A813R4M3"/>
<evidence type="ECO:0000256" key="2">
    <source>
        <dbReference type="SAM" id="MobiDB-lite"/>
    </source>
</evidence>
<keyword evidence="6" id="KW-1185">Reference proteome</keyword>
<dbReference type="InterPro" id="IPR036236">
    <property type="entry name" value="Znf_C2H2_sf"/>
</dbReference>
<keyword evidence="1" id="KW-0479">Metal-binding</keyword>
<dbReference type="PANTHER" id="PTHR45762:SF3">
    <property type="entry name" value="ZINC-FINGER PROTEIN AT 72D, ISOFORM B"/>
    <property type="match status" value="1"/>
</dbReference>
<evidence type="ECO:0000313" key="4">
    <source>
        <dbReference type="EMBL" id="CAF0775809.1"/>
    </source>
</evidence>
<reference evidence="4" key="1">
    <citation type="submission" date="2021-02" db="EMBL/GenBank/DDBJ databases">
        <authorList>
            <person name="Nowell W R."/>
        </authorList>
    </citation>
    <scope>NUCLEOTIDE SEQUENCE</scope>
</reference>
<dbReference type="Proteomes" id="UP000663852">
    <property type="component" value="Unassembled WGS sequence"/>
</dbReference>
<feature type="domain" description="C2H2-type" evidence="3">
    <location>
        <begin position="128"/>
        <end position="157"/>
    </location>
</feature>
<dbReference type="SUPFAM" id="SSF57667">
    <property type="entry name" value="beta-beta-alpha zinc fingers"/>
    <property type="match status" value="2"/>
</dbReference>
<sequence>MSTDFYCKVCDIHCTGSAPYRQHLDSVKHLKKAKTIPSETSTDRSSPTPISISTSNESASSASFAISNETMRILLEWNHPSGLKPYCDICYLPLYGDKVADVHFTHDNNIHHQKQIALEQIRTKNPDYSCKICSEIFTGERQMHSHFASDAHETVRQQKTDLEKIIKIYETYNRLKEARKQRQDSVAHDNLSNQFDTLKIADESTLAPVNLPISPEKFESAMRNRWSDDD</sequence>
<dbReference type="Proteomes" id="UP000663828">
    <property type="component" value="Unassembled WGS sequence"/>
</dbReference>
<keyword evidence="1" id="KW-0862">Zinc</keyword>
<dbReference type="EMBL" id="CAJNOJ010000009">
    <property type="protein sequence ID" value="CAF0775809.1"/>
    <property type="molecule type" value="Genomic_DNA"/>
</dbReference>
<dbReference type="SMART" id="SM00451">
    <property type="entry name" value="ZnF_U1"/>
    <property type="match status" value="2"/>
</dbReference>
<dbReference type="PROSITE" id="PS50157">
    <property type="entry name" value="ZINC_FINGER_C2H2_2"/>
    <property type="match status" value="1"/>
</dbReference>
<dbReference type="OrthoDB" id="434647at2759"/>
<dbReference type="PANTHER" id="PTHR45762">
    <property type="entry name" value="ZINC FINGER RNA-BINDING PROTEIN"/>
    <property type="match status" value="1"/>
</dbReference>
<name>A0A813R4M3_ADIRI</name>
<comment type="caution">
    <text evidence="4">The sequence shown here is derived from an EMBL/GenBank/DDBJ whole genome shotgun (WGS) entry which is preliminary data.</text>
</comment>
<dbReference type="InterPro" id="IPR003604">
    <property type="entry name" value="Matrin/U1-like-C_Znf_C2H2"/>
</dbReference>
<dbReference type="Gene3D" id="3.30.160.60">
    <property type="entry name" value="Classic Zinc Finger"/>
    <property type="match status" value="1"/>
</dbReference>
<dbReference type="EMBL" id="CAJNOR010006490">
    <property type="protein sequence ID" value="CAF1596512.1"/>
    <property type="molecule type" value="Genomic_DNA"/>
</dbReference>